<sequence length="335" mass="37041">MKSEHISAPLNTTLNSSRYQHILSGFVSGFASAVLLQPFDLLKTRIQQSPTSTLRSSWQELLLADISRTQYTRDSALNVLRKLWRGTLPSVIRTSVGSGLYFSTLHSLRSYVQKHSAPSISSGKSSVKRSSVLPQVQGYANLLTGSFARGAVGFVMMPVTVLKVRFESSTYSHSSLLQTARAIHSAHGVRGFFFGFGATFVRDAPYAGIYVFVYEYAKDRVPDLLLRTPFAGQLTTEDSTPRMLSSPISVLVNLICAGFSATTAVTMTNPFDAVKTRMQLFPDRYGTKMWAAFAAMLREESGIRGLFDGLGLRIVRKGLSSGIAWCLYEELIRRY</sequence>
<organism evidence="1 2">
    <name type="scientific">Lipomyces kononenkoae</name>
    <name type="common">Yeast</name>
    <dbReference type="NCBI Taxonomy" id="34357"/>
    <lineage>
        <taxon>Eukaryota</taxon>
        <taxon>Fungi</taxon>
        <taxon>Dikarya</taxon>
        <taxon>Ascomycota</taxon>
        <taxon>Saccharomycotina</taxon>
        <taxon>Lipomycetes</taxon>
        <taxon>Lipomycetales</taxon>
        <taxon>Lipomycetaceae</taxon>
        <taxon>Lipomyces</taxon>
    </lineage>
</organism>
<protein>
    <submittedName>
        <fullName evidence="1">Mitochondrial carrier domain-containing protein</fullName>
    </submittedName>
</protein>
<keyword evidence="2" id="KW-1185">Reference proteome</keyword>
<reference evidence="2" key="1">
    <citation type="journal article" date="2024" name="Front. Bioeng. Biotechnol.">
        <title>Genome-scale model development and genomic sequencing of the oleaginous clade Lipomyces.</title>
        <authorList>
            <person name="Czajka J.J."/>
            <person name="Han Y."/>
            <person name="Kim J."/>
            <person name="Mondo S.J."/>
            <person name="Hofstad B.A."/>
            <person name="Robles A."/>
            <person name="Haridas S."/>
            <person name="Riley R."/>
            <person name="LaButti K."/>
            <person name="Pangilinan J."/>
            <person name="Andreopoulos W."/>
            <person name="Lipzen A."/>
            <person name="Yan J."/>
            <person name="Wang M."/>
            <person name="Ng V."/>
            <person name="Grigoriev I.V."/>
            <person name="Spatafora J.W."/>
            <person name="Magnuson J.K."/>
            <person name="Baker S.E."/>
            <person name="Pomraning K.R."/>
        </authorList>
    </citation>
    <scope>NUCLEOTIDE SEQUENCE [LARGE SCALE GENOMIC DNA]</scope>
    <source>
        <strain evidence="2">CBS 7786</strain>
    </source>
</reference>
<evidence type="ECO:0000313" key="1">
    <source>
        <dbReference type="EMBL" id="KAK9234867.1"/>
    </source>
</evidence>
<name>A0ACC3STC1_LIPKO</name>
<dbReference type="EMBL" id="MU971444">
    <property type="protein sequence ID" value="KAK9234867.1"/>
    <property type="molecule type" value="Genomic_DNA"/>
</dbReference>
<evidence type="ECO:0000313" key="2">
    <source>
        <dbReference type="Proteomes" id="UP001433508"/>
    </source>
</evidence>
<gene>
    <name evidence="1" type="ORF">V1525DRAFT_411697</name>
</gene>
<comment type="caution">
    <text evidence="1">The sequence shown here is derived from an EMBL/GenBank/DDBJ whole genome shotgun (WGS) entry which is preliminary data.</text>
</comment>
<dbReference type="Proteomes" id="UP001433508">
    <property type="component" value="Unassembled WGS sequence"/>
</dbReference>
<proteinExistence type="predicted"/>
<accession>A0ACC3STC1</accession>